<evidence type="ECO:0000256" key="3">
    <source>
        <dbReference type="ARBA" id="ARBA00022692"/>
    </source>
</evidence>
<evidence type="ECO:0000256" key="6">
    <source>
        <dbReference type="SAM" id="Phobius"/>
    </source>
</evidence>
<evidence type="ECO:0000256" key="5">
    <source>
        <dbReference type="ARBA" id="ARBA00023136"/>
    </source>
</evidence>
<accession>A0ABR1HUL3</accession>
<dbReference type="Gene3D" id="1.10.4160.10">
    <property type="entry name" value="Hydantoin permease"/>
    <property type="match status" value="1"/>
</dbReference>
<feature type="transmembrane region" description="Helical" evidence="6">
    <location>
        <begin position="474"/>
        <end position="492"/>
    </location>
</feature>
<sequence>MFPETSSATLPNVSPFKSIKALARRALRKLELPEQEQATTQWINEDLKPVPLERQTWGWLQFFELWFLVNVNISTYQTGASLLAVGLNWWQAIIVIVFGSILTAFFAVINSISGATSHLGYSVVSRSVWGIYGTYFPILNRMLLSFVWYGVQAVIGGKMVFVCLRCIWPSLEDRIPNALPENIGITSTEFLGYVLFNIICCVLIWFKPNKLRLYFHAGAGLSLIAFCALLSWALGTRTPGESLNDAFGDAPEFKGAALGWATCSGMMSILGAAVAEVLNQNDYTQFAQRPSQVVSSQFISYVISCGFTEICGILVTAATQKRYGNGVPLWDPYQLLVAIQDSAMGTSGEKGARAATFFLGAAFIVAQLSINVPRNILAGGLDVASLFPKYIDLRRGAYILVALSVLPNPWQQLASGSTFLVVLSAYAVFLGPLVGLLCIHYYIIQKRQFHYPDLYEGSDRSIYWYNRGVNWRSVVAWLVGFIASVDTSVSVSKGATNFYNLTFIFGFCISAFVAYALHWIFPVDFTGITQLEMEVGADVVEGLPRLRDTEEQHVVIPENKMSHEGST</sequence>
<dbReference type="EMBL" id="JAZAVJ010000004">
    <property type="protein sequence ID" value="KAK7424519.1"/>
    <property type="molecule type" value="Genomic_DNA"/>
</dbReference>
<evidence type="ECO:0008006" key="9">
    <source>
        <dbReference type="Google" id="ProtNLM"/>
    </source>
</evidence>
<evidence type="ECO:0000256" key="4">
    <source>
        <dbReference type="ARBA" id="ARBA00022989"/>
    </source>
</evidence>
<dbReference type="CDD" id="cd11482">
    <property type="entry name" value="SLC-NCS1sbd_NRT1-like"/>
    <property type="match status" value="1"/>
</dbReference>
<evidence type="ECO:0000256" key="1">
    <source>
        <dbReference type="ARBA" id="ARBA00004141"/>
    </source>
</evidence>
<dbReference type="PANTHER" id="PTHR30618">
    <property type="entry name" value="NCS1 FAMILY PURINE/PYRIMIDINE TRANSPORTER"/>
    <property type="match status" value="1"/>
</dbReference>
<feature type="transmembrane region" description="Helical" evidence="6">
    <location>
        <begin position="416"/>
        <end position="444"/>
    </location>
</feature>
<comment type="subcellular location">
    <subcellularLocation>
        <location evidence="1">Membrane</location>
        <topology evidence="1">Multi-pass membrane protein</topology>
    </subcellularLocation>
</comment>
<feature type="transmembrane region" description="Helical" evidence="6">
    <location>
        <begin position="119"/>
        <end position="139"/>
    </location>
</feature>
<gene>
    <name evidence="7" type="ORF">QQX98_000484</name>
</gene>
<dbReference type="InterPro" id="IPR001248">
    <property type="entry name" value="Pur-cyt_permease"/>
</dbReference>
<feature type="transmembrane region" description="Helical" evidence="6">
    <location>
        <begin position="92"/>
        <end position="113"/>
    </location>
</feature>
<comment type="similarity">
    <text evidence="2">Belongs to the purine-cytosine permease (2.A.39) family.</text>
</comment>
<keyword evidence="4 6" id="KW-1133">Transmembrane helix</keyword>
<feature type="transmembrane region" description="Helical" evidence="6">
    <location>
        <begin position="146"/>
        <end position="170"/>
    </location>
</feature>
<feature type="transmembrane region" description="Helical" evidence="6">
    <location>
        <begin position="213"/>
        <end position="235"/>
    </location>
</feature>
<dbReference type="Pfam" id="PF02133">
    <property type="entry name" value="Transp_cyt_pur"/>
    <property type="match status" value="1"/>
</dbReference>
<dbReference type="PANTHER" id="PTHR30618:SF4">
    <property type="entry name" value="ALLANTOIN PERMEASE"/>
    <property type="match status" value="1"/>
</dbReference>
<evidence type="ECO:0000313" key="8">
    <source>
        <dbReference type="Proteomes" id="UP001498476"/>
    </source>
</evidence>
<keyword evidence="8" id="KW-1185">Reference proteome</keyword>
<evidence type="ECO:0000313" key="7">
    <source>
        <dbReference type="EMBL" id="KAK7424519.1"/>
    </source>
</evidence>
<feature type="transmembrane region" description="Helical" evidence="6">
    <location>
        <begin position="298"/>
        <end position="319"/>
    </location>
</feature>
<protein>
    <recommendedName>
        <fullName evidence="9">Allantoin permease</fullName>
    </recommendedName>
</protein>
<keyword evidence="5 6" id="KW-0472">Membrane</keyword>
<evidence type="ECO:0000256" key="2">
    <source>
        <dbReference type="ARBA" id="ARBA00008974"/>
    </source>
</evidence>
<keyword evidence="3 6" id="KW-0812">Transmembrane</keyword>
<feature type="transmembrane region" description="Helical" evidence="6">
    <location>
        <begin position="498"/>
        <end position="521"/>
    </location>
</feature>
<comment type="caution">
    <text evidence="7">The sequence shown here is derived from an EMBL/GenBank/DDBJ whole genome shotgun (WGS) entry which is preliminary data.</text>
</comment>
<dbReference type="InterPro" id="IPR045225">
    <property type="entry name" value="Uracil/uridine/allantoin_perm"/>
</dbReference>
<proteinExistence type="inferred from homology"/>
<feature type="transmembrane region" description="Helical" evidence="6">
    <location>
        <begin position="190"/>
        <end position="206"/>
    </location>
</feature>
<name>A0ABR1HUL3_9HYPO</name>
<feature type="transmembrane region" description="Helical" evidence="6">
    <location>
        <begin position="255"/>
        <end position="278"/>
    </location>
</feature>
<organism evidence="7 8">
    <name type="scientific">Neonectria punicea</name>
    <dbReference type="NCBI Taxonomy" id="979145"/>
    <lineage>
        <taxon>Eukaryota</taxon>
        <taxon>Fungi</taxon>
        <taxon>Dikarya</taxon>
        <taxon>Ascomycota</taxon>
        <taxon>Pezizomycotina</taxon>
        <taxon>Sordariomycetes</taxon>
        <taxon>Hypocreomycetidae</taxon>
        <taxon>Hypocreales</taxon>
        <taxon>Nectriaceae</taxon>
        <taxon>Neonectria</taxon>
    </lineage>
</organism>
<dbReference type="Proteomes" id="UP001498476">
    <property type="component" value="Unassembled WGS sequence"/>
</dbReference>
<reference evidence="7 8" key="1">
    <citation type="journal article" date="2025" name="Microbiol. Resour. Announc.">
        <title>Draft genome sequences for Neonectria magnoliae and Neonectria punicea, canker pathogens of Liriodendron tulipifera and Acer saccharum in West Virginia.</title>
        <authorList>
            <person name="Petronek H.M."/>
            <person name="Kasson M.T."/>
            <person name="Metheny A.M."/>
            <person name="Stauder C.M."/>
            <person name="Lovett B."/>
            <person name="Lynch S.C."/>
            <person name="Garnas J.R."/>
            <person name="Kasson L.R."/>
            <person name="Stajich J.E."/>
        </authorList>
    </citation>
    <scope>NUCLEOTIDE SEQUENCE [LARGE SCALE GENOMIC DNA]</scope>
    <source>
        <strain evidence="7 8">NRRL 64653</strain>
    </source>
</reference>